<organism evidence="1 2">
    <name type="scientific">Didymella pomorum</name>
    <dbReference type="NCBI Taxonomy" id="749634"/>
    <lineage>
        <taxon>Eukaryota</taxon>
        <taxon>Fungi</taxon>
        <taxon>Dikarya</taxon>
        <taxon>Ascomycota</taxon>
        <taxon>Pezizomycotina</taxon>
        <taxon>Dothideomycetes</taxon>
        <taxon>Pleosporomycetidae</taxon>
        <taxon>Pleosporales</taxon>
        <taxon>Pleosporineae</taxon>
        <taxon>Didymellaceae</taxon>
        <taxon>Didymella</taxon>
    </lineage>
</organism>
<dbReference type="EMBL" id="JAPEVA010000081">
    <property type="protein sequence ID" value="KAJ4400942.1"/>
    <property type="molecule type" value="Genomic_DNA"/>
</dbReference>
<dbReference type="PANTHER" id="PTHR47843">
    <property type="entry name" value="BTB DOMAIN-CONTAINING PROTEIN-RELATED"/>
    <property type="match status" value="1"/>
</dbReference>
<protein>
    <recommendedName>
        <fullName evidence="3">BTB domain-containing protein</fullName>
    </recommendedName>
</protein>
<dbReference type="OrthoDB" id="194443at2759"/>
<dbReference type="Proteomes" id="UP001140510">
    <property type="component" value="Unassembled WGS sequence"/>
</dbReference>
<reference evidence="1" key="1">
    <citation type="submission" date="2022-10" db="EMBL/GenBank/DDBJ databases">
        <title>Tapping the CABI collections for fungal endophytes: first genome assemblies for Collariella, Neodidymelliopsis, Ascochyta clinopodiicola, Didymella pomorum, Didymosphaeria variabile, Neocosmospora piperis and Neocucurbitaria cava.</title>
        <authorList>
            <person name="Hill R."/>
        </authorList>
    </citation>
    <scope>NUCLEOTIDE SEQUENCE</scope>
    <source>
        <strain evidence="1">IMI 355091</strain>
    </source>
</reference>
<evidence type="ECO:0008006" key="3">
    <source>
        <dbReference type="Google" id="ProtNLM"/>
    </source>
</evidence>
<evidence type="ECO:0000313" key="2">
    <source>
        <dbReference type="Proteomes" id="UP001140510"/>
    </source>
</evidence>
<accession>A0A9W9D4I2</accession>
<dbReference type="AlphaFoldDB" id="A0A9W9D4I2"/>
<sequence length="241" mass="27207">MSNDPQLAAAKPPPPPAISHVSADGMATVLIGPHKTKYLVHKTLLIYHSEYFAKALINLFVHWLYTQQIPTRNDAMISIVRRPDAPKGYTNIGLILLKAYNLGDRILASAFRRQVNNNLIGRRLNFGAPSRRLLMITYAFANIPNDRNILQFLVNKFCNNHDPVDDEDEEEDDMSNLPPAFLVRVIKRLAYVRNGVAENGCYVEHATDGEQKSCKQRHLKFCGGENGYGYGYFGEPSCREE</sequence>
<evidence type="ECO:0000313" key="1">
    <source>
        <dbReference type="EMBL" id="KAJ4400942.1"/>
    </source>
</evidence>
<gene>
    <name evidence="1" type="ORF">N0V91_008321</name>
</gene>
<dbReference type="PANTHER" id="PTHR47843:SF2">
    <property type="entry name" value="BTB DOMAIN-CONTAINING PROTEIN"/>
    <property type="match status" value="1"/>
</dbReference>
<proteinExistence type="predicted"/>
<keyword evidence="2" id="KW-1185">Reference proteome</keyword>
<comment type="caution">
    <text evidence="1">The sequence shown here is derived from an EMBL/GenBank/DDBJ whole genome shotgun (WGS) entry which is preliminary data.</text>
</comment>
<name>A0A9W9D4I2_9PLEO</name>